<dbReference type="NCBIfam" id="NF041025">
    <property type="entry name" value="antiphage_deaminase"/>
    <property type="match status" value="1"/>
</dbReference>
<evidence type="ECO:0000256" key="2">
    <source>
        <dbReference type="ARBA" id="ARBA00022723"/>
    </source>
</evidence>
<evidence type="ECO:0000256" key="4">
    <source>
        <dbReference type="ARBA" id="ARBA00022833"/>
    </source>
</evidence>
<dbReference type="PROSITE" id="PS51747">
    <property type="entry name" value="CYT_DCMP_DEAMINASES_2"/>
    <property type="match status" value="1"/>
</dbReference>
<dbReference type="InterPro" id="IPR002125">
    <property type="entry name" value="CMP_dCMP_dom"/>
</dbReference>
<dbReference type="EMBL" id="PUEJ01000002">
    <property type="protein sequence ID" value="PRH88708.1"/>
    <property type="molecule type" value="Genomic_DNA"/>
</dbReference>
<evidence type="ECO:0000313" key="6">
    <source>
        <dbReference type="EMBL" id="PRH88708.1"/>
    </source>
</evidence>
<dbReference type="InterPro" id="IPR015517">
    <property type="entry name" value="dCMP_deaminase-rel"/>
</dbReference>
<evidence type="ECO:0000256" key="3">
    <source>
        <dbReference type="ARBA" id="ARBA00022801"/>
    </source>
</evidence>
<sequence length="519" mass="58958">MVKNLESPPLGTSSFSIPKKVPNPELIIGLVGPIGADIDSTVEFLTKNLKEVNYSVHLIHLTDYMEFADVKQKIDKSTYYNKYKTLISYANEFRKMAKNNAAMAGLAIMQIRAHREKQRGDANSPALGTAYIIRQFKRPEEIDVMRGLYGRKFIQVSIYGNEIERRRHLIQKIRRYDNSPKSDSVCEKEAIELIDIDYNEKDKDNGQRISDVFHLGDLFVDSLTEDRGNGTIYRFIQALFGHNGCSPNKDEYGLYIAAAASLRSIDLSRQVGAAIFSGSGDVISMGCNEVPKAGGGTYWCDDPGKKHRDFEQNLDPNNQRKNEIIYDFVARLSEENLLEKSIQDLPSVAERFQNIISRSLIKDSQVMDIIEYGRIIHAEMNAITDAARLGRSTSEATLFCTTFPCHICAKHIVSSGVKRVVFLEPYPKSYAESLHNDSITFDPTRKNKVLFQPFIGISPRRYRDIFEKKKRKDSNGRAEQWYEKLPAPMIEDRSAAYIENEQPFIFVCLQNLIAGQSTQ</sequence>
<comment type="similarity">
    <text evidence="1">Belongs to the cytidine and deoxycytidylate deaminase family.</text>
</comment>
<organism evidence="6 7">
    <name type="scientific">Labrys okinawensis</name>
    <dbReference type="NCBI Taxonomy" id="346911"/>
    <lineage>
        <taxon>Bacteria</taxon>
        <taxon>Pseudomonadati</taxon>
        <taxon>Pseudomonadota</taxon>
        <taxon>Alphaproteobacteria</taxon>
        <taxon>Hyphomicrobiales</taxon>
        <taxon>Xanthobacteraceae</taxon>
        <taxon>Labrys</taxon>
    </lineage>
</organism>
<dbReference type="GO" id="GO:0008270">
    <property type="term" value="F:zinc ion binding"/>
    <property type="evidence" value="ECO:0007669"/>
    <property type="project" value="InterPro"/>
</dbReference>
<name>A0A2S9QH86_9HYPH</name>
<accession>A0A2S9QH86</accession>
<reference evidence="6 7" key="1">
    <citation type="submission" date="2018-02" db="EMBL/GenBank/DDBJ databases">
        <title>Whole genome sequencing of endophytic bacterium.</title>
        <authorList>
            <person name="Eedara R."/>
            <person name="Podile A.R."/>
        </authorList>
    </citation>
    <scope>NUCLEOTIDE SEQUENCE [LARGE SCALE GENOMIC DNA]</scope>
    <source>
        <strain evidence="6 7">RP1T</strain>
    </source>
</reference>
<dbReference type="PANTHER" id="PTHR11086">
    <property type="entry name" value="DEOXYCYTIDYLATE DEAMINASE-RELATED"/>
    <property type="match status" value="1"/>
</dbReference>
<dbReference type="Gene3D" id="3.40.50.300">
    <property type="entry name" value="P-loop containing nucleotide triphosphate hydrolases"/>
    <property type="match status" value="1"/>
</dbReference>
<dbReference type="InterPro" id="IPR016193">
    <property type="entry name" value="Cytidine_deaminase-like"/>
</dbReference>
<protein>
    <submittedName>
        <fullName evidence="6">Deoxycytidylate deaminase</fullName>
    </submittedName>
</protein>
<evidence type="ECO:0000256" key="1">
    <source>
        <dbReference type="ARBA" id="ARBA00006576"/>
    </source>
</evidence>
<comment type="caution">
    <text evidence="6">The sequence shown here is derived from an EMBL/GenBank/DDBJ whole genome shotgun (WGS) entry which is preliminary data.</text>
</comment>
<gene>
    <name evidence="6" type="ORF">C5L14_05645</name>
</gene>
<dbReference type="Proteomes" id="UP000237682">
    <property type="component" value="Unassembled WGS sequence"/>
</dbReference>
<keyword evidence="3" id="KW-0378">Hydrolase</keyword>
<dbReference type="RefSeq" id="WP_105861055.1">
    <property type="nucleotide sequence ID" value="NZ_PUEJ01000002.1"/>
</dbReference>
<dbReference type="PROSITE" id="PS00903">
    <property type="entry name" value="CYT_DCMP_DEAMINASES_1"/>
    <property type="match status" value="1"/>
</dbReference>
<feature type="domain" description="CMP/dCMP-type deaminase" evidence="5">
    <location>
        <begin position="248"/>
        <end position="442"/>
    </location>
</feature>
<keyword evidence="7" id="KW-1185">Reference proteome</keyword>
<evidence type="ECO:0000313" key="7">
    <source>
        <dbReference type="Proteomes" id="UP000237682"/>
    </source>
</evidence>
<keyword evidence="4" id="KW-0862">Zinc</keyword>
<dbReference type="InterPro" id="IPR027417">
    <property type="entry name" value="P-loop_NTPase"/>
</dbReference>
<proteinExistence type="inferred from homology"/>
<dbReference type="InterPro" id="IPR016192">
    <property type="entry name" value="APOBEC/CMP_deaminase_Zn-bd"/>
</dbReference>
<dbReference type="OrthoDB" id="9788517at2"/>
<dbReference type="SUPFAM" id="SSF53927">
    <property type="entry name" value="Cytidine deaminase-like"/>
    <property type="match status" value="1"/>
</dbReference>
<dbReference type="Gene3D" id="3.40.140.10">
    <property type="entry name" value="Cytidine Deaminase, domain 2"/>
    <property type="match status" value="1"/>
</dbReference>
<keyword evidence="2" id="KW-0479">Metal-binding</keyword>
<dbReference type="Pfam" id="PF00383">
    <property type="entry name" value="dCMP_cyt_deam_1"/>
    <property type="match status" value="1"/>
</dbReference>
<dbReference type="AlphaFoldDB" id="A0A2S9QH86"/>
<dbReference type="GO" id="GO:0005737">
    <property type="term" value="C:cytoplasm"/>
    <property type="evidence" value="ECO:0007669"/>
    <property type="project" value="TreeGrafter"/>
</dbReference>
<evidence type="ECO:0000259" key="5">
    <source>
        <dbReference type="PROSITE" id="PS51747"/>
    </source>
</evidence>
<dbReference type="PANTHER" id="PTHR11086:SF18">
    <property type="entry name" value="DEOXYCYTIDYLATE DEAMINASE"/>
    <property type="match status" value="1"/>
</dbReference>
<dbReference type="GO" id="GO:0004132">
    <property type="term" value="F:dCMP deaminase activity"/>
    <property type="evidence" value="ECO:0007669"/>
    <property type="project" value="TreeGrafter"/>
</dbReference>